<evidence type="ECO:0000256" key="2">
    <source>
        <dbReference type="ARBA" id="ARBA00022490"/>
    </source>
</evidence>
<evidence type="ECO:0000256" key="5">
    <source>
        <dbReference type="ARBA" id="ARBA00022840"/>
    </source>
</evidence>
<dbReference type="Pfam" id="PF13603">
    <property type="entry name" value="tRNA-synt_1_2"/>
    <property type="match status" value="1"/>
</dbReference>
<comment type="catalytic activity">
    <reaction evidence="8 9">
        <text>tRNA(Leu) + L-leucine + ATP = L-leucyl-tRNA(Leu) + AMP + diphosphate</text>
        <dbReference type="Rhea" id="RHEA:11688"/>
        <dbReference type="Rhea" id="RHEA-COMP:9613"/>
        <dbReference type="Rhea" id="RHEA-COMP:9622"/>
        <dbReference type="ChEBI" id="CHEBI:30616"/>
        <dbReference type="ChEBI" id="CHEBI:33019"/>
        <dbReference type="ChEBI" id="CHEBI:57427"/>
        <dbReference type="ChEBI" id="CHEBI:78442"/>
        <dbReference type="ChEBI" id="CHEBI:78494"/>
        <dbReference type="ChEBI" id="CHEBI:456215"/>
        <dbReference type="EC" id="6.1.1.4"/>
    </reaction>
</comment>
<keyword evidence="3 9" id="KW-0436">Ligase</keyword>
<dbReference type="PANTHER" id="PTHR43740">
    <property type="entry name" value="LEUCYL-TRNA SYNTHETASE"/>
    <property type="match status" value="1"/>
</dbReference>
<dbReference type="Proteomes" id="UP000198741">
    <property type="component" value="Chromosome I"/>
</dbReference>
<dbReference type="STRING" id="1090615.SAMN04515671_1848"/>
<feature type="domain" description="Methionyl/Leucyl tRNA synthetase" evidence="12">
    <location>
        <begin position="71"/>
        <end position="175"/>
    </location>
</feature>
<dbReference type="FunFam" id="3.90.740.10:FF:000017">
    <property type="entry name" value="Leucine--tRNA ligase"/>
    <property type="match status" value="1"/>
</dbReference>
<comment type="caution">
    <text evidence="9">Lacks conserved residue(s) required for the propagation of feature annotation.</text>
</comment>
<evidence type="ECO:0000259" key="11">
    <source>
        <dbReference type="Pfam" id="PF08264"/>
    </source>
</evidence>
<comment type="subcellular location">
    <subcellularLocation>
        <location evidence="9">Cytoplasm</location>
    </subcellularLocation>
</comment>
<dbReference type="GO" id="GO:0004823">
    <property type="term" value="F:leucine-tRNA ligase activity"/>
    <property type="evidence" value="ECO:0007669"/>
    <property type="project" value="UniProtKB-UniRule"/>
</dbReference>
<protein>
    <recommendedName>
        <fullName evidence="9">Leucine--tRNA ligase</fullName>
        <ecNumber evidence="9">6.1.1.4</ecNumber>
    </recommendedName>
    <alternativeName>
        <fullName evidence="9">Leucyl-tRNA synthetase</fullName>
        <shortName evidence="9">LeuRS</shortName>
    </alternativeName>
</protein>
<reference evidence="14 15" key="1">
    <citation type="submission" date="2016-10" db="EMBL/GenBank/DDBJ databases">
        <authorList>
            <person name="de Groot N.N."/>
        </authorList>
    </citation>
    <scope>NUCLEOTIDE SEQUENCE [LARGE SCALE GENOMIC DNA]</scope>
    <source>
        <strain evidence="15">P4-7,KCTC 19426,CECT 7604</strain>
    </source>
</reference>
<keyword evidence="2 9" id="KW-0963">Cytoplasm</keyword>
<dbReference type="Gene3D" id="3.90.740.10">
    <property type="entry name" value="Valyl/Leucyl/Isoleucyl-tRNA synthetase, editing domain"/>
    <property type="match status" value="1"/>
</dbReference>
<dbReference type="SUPFAM" id="SSF47323">
    <property type="entry name" value="Anticodon-binding domain of a subclass of class I aminoacyl-tRNA synthetases"/>
    <property type="match status" value="1"/>
</dbReference>
<evidence type="ECO:0000256" key="9">
    <source>
        <dbReference type="HAMAP-Rule" id="MF_00049"/>
    </source>
</evidence>
<dbReference type="PANTHER" id="PTHR43740:SF2">
    <property type="entry name" value="LEUCINE--TRNA LIGASE, MITOCHONDRIAL"/>
    <property type="match status" value="1"/>
</dbReference>
<accession>A0A1H0LYE3</accession>
<dbReference type="Pfam" id="PF09334">
    <property type="entry name" value="tRNA-synt_1g"/>
    <property type="match status" value="1"/>
</dbReference>
<evidence type="ECO:0000313" key="14">
    <source>
        <dbReference type="EMBL" id="SDO72940.1"/>
    </source>
</evidence>
<evidence type="ECO:0000256" key="8">
    <source>
        <dbReference type="ARBA" id="ARBA00047469"/>
    </source>
</evidence>
<dbReference type="CDD" id="cd07958">
    <property type="entry name" value="Anticodon_Ia_Leu_BEm"/>
    <property type="match status" value="1"/>
</dbReference>
<dbReference type="SUPFAM" id="SSF52374">
    <property type="entry name" value="Nucleotidylyl transferase"/>
    <property type="match status" value="1"/>
</dbReference>
<organism evidence="14 15">
    <name type="scientific">Nakamurella panacisegetis</name>
    <dbReference type="NCBI Taxonomy" id="1090615"/>
    <lineage>
        <taxon>Bacteria</taxon>
        <taxon>Bacillati</taxon>
        <taxon>Actinomycetota</taxon>
        <taxon>Actinomycetes</taxon>
        <taxon>Nakamurellales</taxon>
        <taxon>Nakamurellaceae</taxon>
        <taxon>Nakamurella</taxon>
    </lineage>
</organism>
<sequence>MTTEQTEMPAPATDGAPPFRYNAALAAEIETRWQDRWEAEGTFNAPNPSGPLAPADPQDIPRDKLYVLDMFPYPSGAGLHVGHPLGYIGTDVLGRFERMRGRNVLHTIGYDAFGLPAEQYAVRTGTHPRATTETNVARYRAQLRRLGFGHDQRRSVATTDVEFYRWTQWIFLQLFNAYYDVDQGRARPIDDLVGEFSSGARPTPGGTPWGELGSTEQQTILAQHRLAYISEAPVNWCPGLGTVLSNEEITPDGKSEIGNFPVFRRNLRQWMMRITAYADRLIEDLDRLDWPESVKAMQRNWIGRSVGARVSFPVAGTDRTIEVYTTRPDTLFGATYTVLAPEHPLVDAIAAAAWPEGVNPRWTGGAPTPAEAVSAYREQASRKSDLDRQETKEKTGVFTGAYAVNPVNGARLPIFVADYVLMGYGTGAIMAVPGQDTRDHEFATEFDLPIVRTVQPPEGFPEDQPFLESGPAINSANDEISLDGLPVPEAKAAMIDYLADKGVGSPQVQYRLRDWLFSRQRYWGEPFPIVYDEDDLPIALPDEMLPLELPEVANYAPQSFDPEDANSTPVPPLGRATEWATVELDLGHGRKTYRRELNVMPQWAGSCWYELRYLDPTNSKAFIDPEVEKYWMGKDPSRPNDTGGVDLYVGGVEHAVLHLLYSRFWHKVLFDLGHVTSEEPFRKLFNQGYIQAYAYTDARGTYVPAEDVVVSPDGTSFTYQGAPVNREYGKMGKRLLNVVTPDEMCDRYGADTFRMYEMGMGPLDISRPWQTRDVVGSQRYLQRTWRAIVSEESGEAIVTDDAPDEETLKLLHRTIDGVTTDFANMSYNTAIAKLIGLTNHLTKSGQPTPRMVAEALVQMTAPLAPHISEELWSRLGHAQSLAHGPFPIADPALLVADAIEYPIQVKGKVRSRISVPADFGVEAVQAAALADEKIVELLAGAAPRKVVVVPGKMVSIVP</sequence>
<dbReference type="AlphaFoldDB" id="A0A1H0LYE3"/>
<dbReference type="GO" id="GO:0002161">
    <property type="term" value="F:aminoacyl-tRNA deacylase activity"/>
    <property type="evidence" value="ECO:0007669"/>
    <property type="project" value="InterPro"/>
</dbReference>
<feature type="domain" description="Methionyl/Valyl/Leucyl/Isoleucyl-tRNA synthetase anticodon-binding" evidence="11">
    <location>
        <begin position="804"/>
        <end position="918"/>
    </location>
</feature>
<evidence type="ECO:0000256" key="6">
    <source>
        <dbReference type="ARBA" id="ARBA00022917"/>
    </source>
</evidence>
<dbReference type="Gene3D" id="3.40.50.620">
    <property type="entry name" value="HUPs"/>
    <property type="match status" value="3"/>
</dbReference>
<dbReference type="GO" id="GO:0005524">
    <property type="term" value="F:ATP binding"/>
    <property type="evidence" value="ECO:0007669"/>
    <property type="project" value="UniProtKB-UniRule"/>
</dbReference>
<dbReference type="Gene3D" id="1.10.730.10">
    <property type="entry name" value="Isoleucyl-tRNA Synthetase, Domain 1"/>
    <property type="match status" value="1"/>
</dbReference>
<dbReference type="RefSeq" id="WP_090481757.1">
    <property type="nucleotide sequence ID" value="NZ_LT629710.1"/>
</dbReference>
<evidence type="ECO:0000256" key="3">
    <source>
        <dbReference type="ARBA" id="ARBA00022598"/>
    </source>
</evidence>
<dbReference type="PRINTS" id="PR00985">
    <property type="entry name" value="TRNASYNTHLEU"/>
</dbReference>
<dbReference type="NCBIfam" id="TIGR00396">
    <property type="entry name" value="leuS_bact"/>
    <property type="match status" value="1"/>
</dbReference>
<dbReference type="Pfam" id="PF08264">
    <property type="entry name" value="Anticodon_1"/>
    <property type="match status" value="1"/>
</dbReference>
<dbReference type="SUPFAM" id="SSF50677">
    <property type="entry name" value="ValRS/IleRS/LeuRS editing domain"/>
    <property type="match status" value="1"/>
</dbReference>
<dbReference type="InterPro" id="IPR014729">
    <property type="entry name" value="Rossmann-like_a/b/a_fold"/>
</dbReference>
<dbReference type="InterPro" id="IPR002302">
    <property type="entry name" value="Leu-tRNA-ligase"/>
</dbReference>
<evidence type="ECO:0000313" key="15">
    <source>
        <dbReference type="Proteomes" id="UP000198741"/>
    </source>
</evidence>
<dbReference type="FunFam" id="3.40.50.620:FF:000056">
    <property type="entry name" value="Leucine--tRNA ligase"/>
    <property type="match status" value="1"/>
</dbReference>
<feature type="binding site" evidence="9">
    <location>
        <position position="733"/>
    </location>
    <ligand>
        <name>ATP</name>
        <dbReference type="ChEBI" id="CHEBI:30616"/>
    </ligand>
</feature>
<dbReference type="PROSITE" id="PS00178">
    <property type="entry name" value="AA_TRNA_LIGASE_I"/>
    <property type="match status" value="1"/>
</dbReference>
<dbReference type="InterPro" id="IPR025709">
    <property type="entry name" value="Leu_tRNA-synth_edit"/>
</dbReference>
<evidence type="ECO:0000256" key="7">
    <source>
        <dbReference type="ARBA" id="ARBA00023146"/>
    </source>
</evidence>
<dbReference type="InterPro" id="IPR009080">
    <property type="entry name" value="tRNAsynth_Ia_anticodon-bd"/>
</dbReference>
<keyword evidence="6 9" id="KW-0648">Protein biosynthesis</keyword>
<dbReference type="FunFam" id="3.40.50.620:FF:000060">
    <property type="entry name" value="Leucine--tRNA ligase"/>
    <property type="match status" value="1"/>
</dbReference>
<dbReference type="HAMAP" id="MF_00049_B">
    <property type="entry name" value="Leu_tRNA_synth_B"/>
    <property type="match status" value="1"/>
</dbReference>
<keyword evidence="7 9" id="KW-0030">Aminoacyl-tRNA synthetase</keyword>
<keyword evidence="4 9" id="KW-0547">Nucleotide-binding</keyword>
<dbReference type="EMBL" id="LT629710">
    <property type="protein sequence ID" value="SDO72940.1"/>
    <property type="molecule type" value="Genomic_DNA"/>
</dbReference>
<keyword evidence="15" id="KW-1185">Reference proteome</keyword>
<evidence type="ECO:0000259" key="13">
    <source>
        <dbReference type="Pfam" id="PF13603"/>
    </source>
</evidence>
<dbReference type="InterPro" id="IPR015413">
    <property type="entry name" value="Methionyl/Leucyl_tRNA_Synth"/>
</dbReference>
<gene>
    <name evidence="9" type="primary">leuS</name>
    <name evidence="14" type="ORF">SAMN04515671_1848</name>
</gene>
<evidence type="ECO:0000256" key="1">
    <source>
        <dbReference type="ARBA" id="ARBA00005594"/>
    </source>
</evidence>
<evidence type="ECO:0000256" key="4">
    <source>
        <dbReference type="ARBA" id="ARBA00022741"/>
    </source>
</evidence>
<dbReference type="GO" id="GO:0005829">
    <property type="term" value="C:cytosol"/>
    <property type="evidence" value="ECO:0007669"/>
    <property type="project" value="TreeGrafter"/>
</dbReference>
<dbReference type="InterPro" id="IPR001412">
    <property type="entry name" value="aa-tRNA-synth_I_CS"/>
</dbReference>
<dbReference type="FunFam" id="1.10.730.10:FF:000011">
    <property type="entry name" value="Leucine--tRNA ligase chloroplastic/mitochondrial"/>
    <property type="match status" value="1"/>
</dbReference>
<dbReference type="InterPro" id="IPR013155">
    <property type="entry name" value="M/V/L/I-tRNA-synth_anticd-bd"/>
</dbReference>
<dbReference type="GO" id="GO:0006429">
    <property type="term" value="P:leucyl-tRNA aminoacylation"/>
    <property type="evidence" value="ECO:0007669"/>
    <property type="project" value="UniProtKB-UniRule"/>
</dbReference>
<evidence type="ECO:0000256" key="10">
    <source>
        <dbReference type="RuleBase" id="RU363039"/>
    </source>
</evidence>
<name>A0A1H0LYE3_9ACTN</name>
<dbReference type="InterPro" id="IPR009008">
    <property type="entry name" value="Val/Leu/Ile-tRNA-synth_edit"/>
</dbReference>
<comment type="similarity">
    <text evidence="1 9 10">Belongs to the class-I aminoacyl-tRNA synthetase family.</text>
</comment>
<proteinExistence type="inferred from homology"/>
<dbReference type="FunFam" id="3.40.50.620:FF:000087">
    <property type="entry name" value="Leucine--tRNA ligase"/>
    <property type="match status" value="1"/>
</dbReference>
<evidence type="ECO:0000259" key="12">
    <source>
        <dbReference type="Pfam" id="PF09334"/>
    </source>
</evidence>
<dbReference type="OrthoDB" id="9810365at2"/>
<feature type="domain" description="Leucyl-tRNA synthetase editing" evidence="13">
    <location>
        <begin position="299"/>
        <end position="498"/>
    </location>
</feature>
<keyword evidence="5 9" id="KW-0067">ATP-binding</keyword>
<dbReference type="EC" id="6.1.1.4" evidence="9"/>